<proteinExistence type="predicted"/>
<feature type="region of interest" description="Disordered" evidence="1">
    <location>
        <begin position="1"/>
        <end position="63"/>
    </location>
</feature>
<dbReference type="OrthoDB" id="3367070at2759"/>
<name>A0A9P5NK56_GYMJU</name>
<gene>
    <name evidence="2" type="ORF">CPB84DRAFT_1779626</name>
</gene>
<evidence type="ECO:0000256" key="1">
    <source>
        <dbReference type="SAM" id="MobiDB-lite"/>
    </source>
</evidence>
<organism evidence="2 3">
    <name type="scientific">Gymnopilus junonius</name>
    <name type="common">Spectacular rustgill mushroom</name>
    <name type="synonym">Gymnopilus spectabilis subsp. junonius</name>
    <dbReference type="NCBI Taxonomy" id="109634"/>
    <lineage>
        <taxon>Eukaryota</taxon>
        <taxon>Fungi</taxon>
        <taxon>Dikarya</taxon>
        <taxon>Basidiomycota</taxon>
        <taxon>Agaricomycotina</taxon>
        <taxon>Agaricomycetes</taxon>
        <taxon>Agaricomycetidae</taxon>
        <taxon>Agaricales</taxon>
        <taxon>Agaricineae</taxon>
        <taxon>Hymenogastraceae</taxon>
        <taxon>Gymnopilus</taxon>
    </lineage>
</organism>
<reference evidence="2" key="1">
    <citation type="submission" date="2020-11" db="EMBL/GenBank/DDBJ databases">
        <authorList>
            <consortium name="DOE Joint Genome Institute"/>
            <person name="Ahrendt S."/>
            <person name="Riley R."/>
            <person name="Andreopoulos W."/>
            <person name="LaButti K."/>
            <person name="Pangilinan J."/>
            <person name="Ruiz-duenas F.J."/>
            <person name="Barrasa J.M."/>
            <person name="Sanchez-Garcia M."/>
            <person name="Camarero S."/>
            <person name="Miyauchi S."/>
            <person name="Serrano A."/>
            <person name="Linde D."/>
            <person name="Babiker R."/>
            <person name="Drula E."/>
            <person name="Ayuso-Fernandez I."/>
            <person name="Pacheco R."/>
            <person name="Padilla G."/>
            <person name="Ferreira P."/>
            <person name="Barriuso J."/>
            <person name="Kellner H."/>
            <person name="Castanera R."/>
            <person name="Alfaro M."/>
            <person name="Ramirez L."/>
            <person name="Pisabarro A.G."/>
            <person name="Kuo A."/>
            <person name="Tritt A."/>
            <person name="Lipzen A."/>
            <person name="He G."/>
            <person name="Yan M."/>
            <person name="Ng V."/>
            <person name="Cullen D."/>
            <person name="Martin F."/>
            <person name="Rosso M.-N."/>
            <person name="Henrissat B."/>
            <person name="Hibbett D."/>
            <person name="Martinez A.T."/>
            <person name="Grigoriev I.V."/>
        </authorList>
    </citation>
    <scope>NUCLEOTIDE SEQUENCE</scope>
    <source>
        <strain evidence="2">AH 44721</strain>
    </source>
</reference>
<feature type="compositionally biased region" description="Polar residues" evidence="1">
    <location>
        <begin position="54"/>
        <end position="63"/>
    </location>
</feature>
<sequence>MSVRSGSSYKTTLSQSKSISSLPKLAPSSPLSAQFRTSSRKSSFSSISSQATSVPSSVTLARSTSHLALRKTNEISGKAIIESSDHGISSYENADQDSELLNIRKRREDLTTRYTARLEFLRAKLKGAELHEKLLRK</sequence>
<dbReference type="Proteomes" id="UP000724874">
    <property type="component" value="Unassembled WGS sequence"/>
</dbReference>
<dbReference type="EMBL" id="JADNYJ010000050">
    <property type="protein sequence ID" value="KAF8899889.1"/>
    <property type="molecule type" value="Genomic_DNA"/>
</dbReference>
<feature type="compositionally biased region" description="Low complexity" evidence="1">
    <location>
        <begin position="40"/>
        <end position="53"/>
    </location>
</feature>
<protein>
    <submittedName>
        <fullName evidence="2">Uncharacterized protein</fullName>
    </submittedName>
</protein>
<feature type="compositionally biased region" description="Polar residues" evidence="1">
    <location>
        <begin position="1"/>
        <end position="15"/>
    </location>
</feature>
<evidence type="ECO:0000313" key="3">
    <source>
        <dbReference type="Proteomes" id="UP000724874"/>
    </source>
</evidence>
<keyword evidence="3" id="KW-1185">Reference proteome</keyword>
<accession>A0A9P5NK56</accession>
<comment type="caution">
    <text evidence="2">The sequence shown here is derived from an EMBL/GenBank/DDBJ whole genome shotgun (WGS) entry which is preliminary data.</text>
</comment>
<evidence type="ECO:0000313" key="2">
    <source>
        <dbReference type="EMBL" id="KAF8899889.1"/>
    </source>
</evidence>
<feature type="compositionally biased region" description="Low complexity" evidence="1">
    <location>
        <begin position="16"/>
        <end position="33"/>
    </location>
</feature>
<dbReference type="AlphaFoldDB" id="A0A9P5NK56"/>